<dbReference type="AlphaFoldDB" id="A0A9E7HC66"/>
<evidence type="ECO:0000313" key="1">
    <source>
        <dbReference type="EMBL" id="URE27252.1"/>
    </source>
</evidence>
<evidence type="ECO:0000313" key="2">
    <source>
        <dbReference type="Proteomes" id="UP001055439"/>
    </source>
</evidence>
<reference evidence="1" key="1">
    <citation type="submission" date="2022-05" db="EMBL/GenBank/DDBJ databases">
        <title>The Musa troglodytarum L. genome provides insights into the mechanism of non-climacteric behaviour and enrichment of carotenoids.</title>
        <authorList>
            <person name="Wang J."/>
        </authorList>
    </citation>
    <scope>NUCLEOTIDE SEQUENCE</scope>
    <source>
        <tissue evidence="1">Leaf</tissue>
    </source>
</reference>
<gene>
    <name evidence="1" type="ORF">MUK42_13086</name>
</gene>
<protein>
    <submittedName>
        <fullName evidence="1">Uncharacterized protein</fullName>
    </submittedName>
</protein>
<dbReference type="Proteomes" id="UP001055439">
    <property type="component" value="Chromosome 8"/>
</dbReference>
<keyword evidence="2" id="KW-1185">Reference proteome</keyword>
<accession>A0A9E7HC66</accession>
<name>A0A9E7HC66_9LILI</name>
<sequence length="94" mass="10341">MAPRPSEGQVSICRGKLVVALERKKSLLLFSDVARHMGTIYLLDIHSKCKQPHDPATVVTNLEATGIDPLSKMLRLDPCKRVTAQQTDSGAQEE</sequence>
<dbReference type="EMBL" id="CP097510">
    <property type="protein sequence ID" value="URE27252.1"/>
    <property type="molecule type" value="Genomic_DNA"/>
</dbReference>
<proteinExistence type="predicted"/>
<organism evidence="1 2">
    <name type="scientific">Musa troglodytarum</name>
    <name type="common">fe'i banana</name>
    <dbReference type="NCBI Taxonomy" id="320322"/>
    <lineage>
        <taxon>Eukaryota</taxon>
        <taxon>Viridiplantae</taxon>
        <taxon>Streptophyta</taxon>
        <taxon>Embryophyta</taxon>
        <taxon>Tracheophyta</taxon>
        <taxon>Spermatophyta</taxon>
        <taxon>Magnoliopsida</taxon>
        <taxon>Liliopsida</taxon>
        <taxon>Zingiberales</taxon>
        <taxon>Musaceae</taxon>
        <taxon>Musa</taxon>
    </lineage>
</organism>